<dbReference type="STRING" id="338188.ERS852397_03503"/>
<organism evidence="2 3">
    <name type="scientific">Bacteroides finegoldii</name>
    <dbReference type="NCBI Taxonomy" id="338188"/>
    <lineage>
        <taxon>Bacteria</taxon>
        <taxon>Pseudomonadati</taxon>
        <taxon>Bacteroidota</taxon>
        <taxon>Bacteroidia</taxon>
        <taxon>Bacteroidales</taxon>
        <taxon>Bacteroidaceae</taxon>
        <taxon>Bacteroides</taxon>
    </lineage>
</organism>
<dbReference type="EMBL" id="CYZH01000030">
    <property type="protein sequence ID" value="CUP10483.1"/>
    <property type="molecule type" value="Genomic_DNA"/>
</dbReference>
<evidence type="ECO:0000313" key="3">
    <source>
        <dbReference type="Proteomes" id="UP000095517"/>
    </source>
</evidence>
<name>A0A174KEP3_9BACE</name>
<reference evidence="2 3" key="1">
    <citation type="submission" date="2015-09" db="EMBL/GenBank/DDBJ databases">
        <authorList>
            <consortium name="Pathogen Informatics"/>
        </authorList>
    </citation>
    <scope>NUCLEOTIDE SEQUENCE [LARGE SCALE GENOMIC DNA]</scope>
    <source>
        <strain evidence="2 3">2789STDY5608840</strain>
    </source>
</reference>
<dbReference type="Proteomes" id="UP000095517">
    <property type="component" value="Unassembled WGS sequence"/>
</dbReference>
<evidence type="ECO:0000313" key="2">
    <source>
        <dbReference type="EMBL" id="CUP10483.1"/>
    </source>
</evidence>
<gene>
    <name evidence="2" type="ORF">ERS852397_03503</name>
</gene>
<dbReference type="RefSeq" id="WP_055279785.1">
    <property type="nucleotide sequence ID" value="NZ_CABIXA010000030.1"/>
</dbReference>
<protein>
    <submittedName>
        <fullName evidence="2">Uncharacterized protein</fullName>
    </submittedName>
</protein>
<accession>A0A174KEP3</accession>
<feature type="region of interest" description="Disordered" evidence="1">
    <location>
        <begin position="15"/>
        <end position="36"/>
    </location>
</feature>
<proteinExistence type="predicted"/>
<dbReference type="AlphaFoldDB" id="A0A174KEP3"/>
<sequence>MDIISTMTVNENGNVNVKSLKNSDNMEKQQETQTGTLSENEVLENARKILMEKRKYLSDNADADTNIIKAAKTNVVKAEKDYAVALHDVKLPTIPVEFWQVEESTEEKEVISKRKEDIIIAVSDYNMTVTKVNVELGKDLIDNDKFEKTALFVTAAQTFYEADIELKDLNGNVIPKNTPNVYVPVDTANGYWQWKTYHEANIDRVVKDESALIVENVRIKEFASLQEFAKYRGVNNVLSRGFNGMEKAGNAALATQHEFYQKIFQKAKELKANISVITKYYNQGKTLSLKVWNDAMLGEVETKFEYDLSVGDRIIDTLKVKGFKDKFIKERYMIDAMTMLAKHKPQGTESAIGIDEVIETVKALDEATVKFIPNITTDKLNEIYSALYSQYLRKHDIIGKAA</sequence>
<evidence type="ECO:0000256" key="1">
    <source>
        <dbReference type="SAM" id="MobiDB-lite"/>
    </source>
</evidence>